<dbReference type="InterPro" id="IPR051923">
    <property type="entry name" value="Glycosyl_Hydrolase_39"/>
</dbReference>
<keyword evidence="1" id="KW-0732">Signal</keyword>
<proteinExistence type="predicted"/>
<gene>
    <name evidence="2" type="ORF">GCM10025864_14260</name>
</gene>
<accession>A0ABQ6HZ40</accession>
<evidence type="ECO:0000313" key="2">
    <source>
        <dbReference type="EMBL" id="GMA23667.1"/>
    </source>
</evidence>
<dbReference type="Gene3D" id="3.20.20.80">
    <property type="entry name" value="Glycosidases"/>
    <property type="match status" value="1"/>
</dbReference>
<dbReference type="PANTHER" id="PTHR12631:SF10">
    <property type="entry name" value="BETA-XYLOSIDASE-LIKE PROTEIN-RELATED"/>
    <property type="match status" value="1"/>
</dbReference>
<protein>
    <submittedName>
        <fullName evidence="2">Uncharacterized protein</fullName>
    </submittedName>
</protein>
<feature type="chain" id="PRO_5046812683" evidence="1">
    <location>
        <begin position="33"/>
        <end position="1013"/>
    </location>
</feature>
<dbReference type="InterPro" id="IPR017853">
    <property type="entry name" value="GH"/>
</dbReference>
<comment type="caution">
    <text evidence="2">The sequence shown here is derived from an EMBL/GenBank/DDBJ whole genome shotgun (WGS) entry which is preliminary data.</text>
</comment>
<name>A0ABQ6HZ40_9MICO</name>
<dbReference type="Gene3D" id="2.60.40.1190">
    <property type="match status" value="1"/>
</dbReference>
<dbReference type="Proteomes" id="UP001157091">
    <property type="component" value="Unassembled WGS sequence"/>
</dbReference>
<dbReference type="SUPFAM" id="SSF51445">
    <property type="entry name" value="(Trans)glycosidases"/>
    <property type="match status" value="1"/>
</dbReference>
<evidence type="ECO:0000313" key="3">
    <source>
        <dbReference type="Proteomes" id="UP001157091"/>
    </source>
</evidence>
<dbReference type="PANTHER" id="PTHR12631">
    <property type="entry name" value="ALPHA-L-IDURONIDASE"/>
    <property type="match status" value="1"/>
</dbReference>
<sequence>MVSRASRYRGRRRTVAALVAVMGLSIAGVVPAAASDASVGASTSTSAAASATLGASPQWVGMAGNPGDGTSAVSSSATTKDGRECWSTATTPVRNDFLYFRVDDDHKPDPGGYAFVTVDYYDAGGGDFTVQYDGPSGTVSSDVVPLTGSKSWKSYTFQLADVEFAGDLPTGADFRVASWDSRFGRSSTDVCVSAVAVSFAADAALTLAPTDLVFSGDEQRTVPFASSAAAVDWTASDEQGVERAAGTASSSTGSIDLSSLPLGYYDVRVTATTPAATLERTLPIALLAARPSAKATASSPFGVNVHVSKGNPSTIWDPLDEVGFSRVRDSIRWEYVEKTQGVYSLPSWGTSLVQQAAAHHVDLSLTLALTNKLYDDNKTPSSPEGIAAFANYASALLDLTKTNRVEVYNEFDGSFNNGTCGKTADCYLPLLKATATQVKQDHPDAVVVGPAGGSSGFWDRLFELGGLGYLDEVSPHLYGFPAPPEQSGMTGVSALDTLIKEHNDGVAKPISVTENGYPTHTPGGVTTEQQGDQLVRGIALGLSEGMTSYYYYDFLDDGMNPAAQEQNFGLMRPAGYLGLPVLSPKPALVTQAVMIRQLVGMTYAGTDDLGDDAHSVRFEGGDAPVRVMWSTTPSTVRMRTTHALKVVDAYGEQTTVQPSGGYVELALGEHPIYVKGEVRSPALVASPVYQMSVPATVAQGETVDATFTVDRTHGESAPEWVNFRVDGKRVAVHSTSGKAVSATVTLPAVDEVGNHTVSATAGAGSTATAHLAADVSVVRPLSVSASPVVTSTSPFGAALDVTVRNNSAKSAADPGEIVWTVGAASGEVTQLGEIDAGGTVTRRIVVPDVQPWASYSYTVSVQGGTAVAAVSGSTGFDPVTPEGATSDDAVPPIDLVADGKVDYRHQTYGGDSDLSGTVKLSWTDTGLVVKANVEDNLFSNVQQGNAGWNGDAIQLAVTPTLPGASTQRVEILAALESDGPTLLALSAAPGQVAGEIPGVRCRSPGPAPRPRTS</sequence>
<organism evidence="2 3">
    <name type="scientific">Luteimicrobium album</name>
    <dbReference type="NCBI Taxonomy" id="1054550"/>
    <lineage>
        <taxon>Bacteria</taxon>
        <taxon>Bacillati</taxon>
        <taxon>Actinomycetota</taxon>
        <taxon>Actinomycetes</taxon>
        <taxon>Micrococcales</taxon>
        <taxon>Luteimicrobium</taxon>
    </lineage>
</organism>
<dbReference type="EMBL" id="BSUK01000001">
    <property type="protein sequence ID" value="GMA23667.1"/>
    <property type="molecule type" value="Genomic_DNA"/>
</dbReference>
<reference evidence="3" key="1">
    <citation type="journal article" date="2019" name="Int. J. Syst. Evol. Microbiol.">
        <title>The Global Catalogue of Microorganisms (GCM) 10K type strain sequencing project: providing services to taxonomists for standard genome sequencing and annotation.</title>
        <authorList>
            <consortium name="The Broad Institute Genomics Platform"/>
            <consortium name="The Broad Institute Genome Sequencing Center for Infectious Disease"/>
            <person name="Wu L."/>
            <person name="Ma J."/>
        </authorList>
    </citation>
    <scope>NUCLEOTIDE SEQUENCE [LARGE SCALE GENOMIC DNA]</scope>
    <source>
        <strain evidence="3">NBRC 106348</strain>
    </source>
</reference>
<keyword evidence="3" id="KW-1185">Reference proteome</keyword>
<feature type="signal peptide" evidence="1">
    <location>
        <begin position="1"/>
        <end position="32"/>
    </location>
</feature>
<evidence type="ECO:0000256" key="1">
    <source>
        <dbReference type="SAM" id="SignalP"/>
    </source>
</evidence>